<evidence type="ECO:0000256" key="6">
    <source>
        <dbReference type="ARBA" id="ARBA00023242"/>
    </source>
</evidence>
<evidence type="ECO:0000313" key="9">
    <source>
        <dbReference type="Proteomes" id="UP001176940"/>
    </source>
</evidence>
<feature type="region of interest" description="Disordered" evidence="7">
    <location>
        <begin position="621"/>
        <end position="643"/>
    </location>
</feature>
<keyword evidence="4" id="KW-0805">Transcription regulation</keyword>
<feature type="region of interest" description="Disordered" evidence="7">
    <location>
        <begin position="270"/>
        <end position="301"/>
    </location>
</feature>
<dbReference type="SUPFAM" id="SSF54928">
    <property type="entry name" value="RNA-binding domain, RBD"/>
    <property type="match status" value="1"/>
</dbReference>
<proteinExistence type="predicted"/>
<keyword evidence="3" id="KW-0694">RNA-binding</keyword>
<evidence type="ECO:0000256" key="5">
    <source>
        <dbReference type="ARBA" id="ARBA00023163"/>
    </source>
</evidence>
<evidence type="ECO:0000256" key="2">
    <source>
        <dbReference type="ARBA" id="ARBA00022553"/>
    </source>
</evidence>
<name>A0ABN9KXC6_9NEOB</name>
<evidence type="ECO:0008006" key="10">
    <source>
        <dbReference type="Google" id="ProtNLM"/>
    </source>
</evidence>
<evidence type="ECO:0000256" key="7">
    <source>
        <dbReference type="SAM" id="MobiDB-lite"/>
    </source>
</evidence>
<comment type="subcellular location">
    <subcellularLocation>
        <location evidence="1">Nucleus</location>
    </subcellularLocation>
</comment>
<reference evidence="8" key="1">
    <citation type="submission" date="2023-07" db="EMBL/GenBank/DDBJ databases">
        <authorList>
            <person name="Stuckert A."/>
        </authorList>
    </citation>
    <scope>NUCLEOTIDE SEQUENCE</scope>
</reference>
<feature type="compositionally biased region" description="Polar residues" evidence="7">
    <location>
        <begin position="827"/>
        <end position="849"/>
    </location>
</feature>
<feature type="region of interest" description="Disordered" evidence="7">
    <location>
        <begin position="827"/>
        <end position="872"/>
    </location>
</feature>
<accession>A0ABN9KXC6</accession>
<protein>
    <recommendedName>
        <fullName evidence="10">Peroxisome proliferator-activated receptor gamma coactivator 1-beta</fullName>
    </recommendedName>
</protein>
<dbReference type="Proteomes" id="UP001176940">
    <property type="component" value="Unassembled WGS sequence"/>
</dbReference>
<comment type="caution">
    <text evidence="8">The sequence shown here is derived from an EMBL/GenBank/DDBJ whole genome shotgun (WGS) entry which is preliminary data.</text>
</comment>
<organism evidence="8 9">
    <name type="scientific">Ranitomeya imitator</name>
    <name type="common">mimic poison frog</name>
    <dbReference type="NCBI Taxonomy" id="111125"/>
    <lineage>
        <taxon>Eukaryota</taxon>
        <taxon>Metazoa</taxon>
        <taxon>Chordata</taxon>
        <taxon>Craniata</taxon>
        <taxon>Vertebrata</taxon>
        <taxon>Euteleostomi</taxon>
        <taxon>Amphibia</taxon>
        <taxon>Batrachia</taxon>
        <taxon>Anura</taxon>
        <taxon>Neobatrachia</taxon>
        <taxon>Hyloidea</taxon>
        <taxon>Dendrobatidae</taxon>
        <taxon>Dendrobatinae</taxon>
        <taxon>Ranitomeya</taxon>
    </lineage>
</organism>
<feature type="compositionally biased region" description="Polar residues" evidence="7">
    <location>
        <begin position="687"/>
        <end position="699"/>
    </location>
</feature>
<sequence length="988" mass="110774">MNLPYWCHIATLFVSNLFDDWFRTYSVISTPIDSNDVRLCSTNIAKIIFAANRNRNRILKNLLNCNPHMYCALRRAEEPGEESLSLDFPEIDLSQLDASDFDTNSCFNELQWCNDQSENESSQYSTDDSELFQIDGENEALLAALTQTLDDFQEDDINFSAFISSEDGDIYPAPALSPKPSRPAEFPKGLETEDELSILRKLLLSPAQTPTGSDAHNESSSRHQGTSKVRLQRQCLKVESPTERLTCIPQAQGRSCSELHRHLVSTTCVPQPAVKDESNKGENDLNEEELSEDESGSSWPLYTLHEQDPQFTCEKEKKAVVDLIRYMHTYCLPPKKHHSDEKHQQSNSLLKRAKSGSTQTLHNCGIKVNLANAKGNCLTLGMFKRAKRAQSGSSILKELLARDICEDVSKPYRLAQPVYAAFSNLFCSRLPEDKIEGGLEKGIKPVLEKTEKQYLALKKEGRCMGAGSGSSAHIAQEQVTNKSASKQECSVYVRRSSRLNPEFWFTETSPQTCIARTDADSQLPAAQNLCLTVEPFVDDEQVAEIEVGESNEANGQTELDRALQDLDILQSDTLEVQRDIANQQCHPQDNTGCSPLSPTETSPTFEKRTFEQGLTVELCGTAGLTPPTTPPYKPAEEDLYKPEINPESVTRGSLLSFKGEEAEVTLSVNRKLSKKQPERTELYAHLSRSQSLPANSPSPGNKRPFSRSFGDHDYCQVTKSETVLQRKILKSLDLPNCGEKKKKQPIPPASQRKITEGSLTQDAKVLKDHEIRASLTKHFGFPDNTLKEEEDDVTCINPEYDSVFEDSDCSSPDEACLSPLRAKSCSRRSPQSQLQSYRQATTARVISSSDSKRTHRERQTGSLSQRQIQRRRQKAIDEGRLVCIRSPSNSITANELKRRFEVFGEITECLILSRSRRDKFGLITYRYHEDAALSLKKGPSLRKRNEPSFHMSCGDSSAAEPSSAGMKSKYESMDFDSLLKEAQRSLHR</sequence>
<evidence type="ECO:0000313" key="8">
    <source>
        <dbReference type="EMBL" id="CAJ0927778.1"/>
    </source>
</evidence>
<evidence type="ECO:0000256" key="4">
    <source>
        <dbReference type="ARBA" id="ARBA00023015"/>
    </source>
</evidence>
<dbReference type="Gene3D" id="3.30.70.330">
    <property type="match status" value="1"/>
</dbReference>
<feature type="region of interest" description="Disordered" evidence="7">
    <location>
        <begin position="939"/>
        <end position="967"/>
    </location>
</feature>
<dbReference type="EMBL" id="CAUEEQ010004570">
    <property type="protein sequence ID" value="CAJ0927778.1"/>
    <property type="molecule type" value="Genomic_DNA"/>
</dbReference>
<dbReference type="InterPro" id="IPR034605">
    <property type="entry name" value="PGC-1"/>
</dbReference>
<dbReference type="InterPro" id="IPR012677">
    <property type="entry name" value="Nucleotide-bd_a/b_plait_sf"/>
</dbReference>
<keyword evidence="5" id="KW-0804">Transcription</keyword>
<keyword evidence="9" id="KW-1185">Reference proteome</keyword>
<keyword evidence="2" id="KW-0597">Phosphoprotein</keyword>
<dbReference type="PANTHER" id="PTHR15528">
    <property type="entry name" value="PEROXISOME PROLIFERATOR ACTIVATED RECEPTOR GAMMA COACTIVATOR 1 PGC-1 -RELATED"/>
    <property type="match status" value="1"/>
</dbReference>
<keyword evidence="6" id="KW-0539">Nucleus</keyword>
<feature type="region of interest" description="Disordered" evidence="7">
    <location>
        <begin position="670"/>
        <end position="707"/>
    </location>
</feature>
<feature type="compositionally biased region" description="Basic and acidic residues" evidence="7">
    <location>
        <begin position="274"/>
        <end position="283"/>
    </location>
</feature>
<gene>
    <name evidence="8" type="ORF">RIMI_LOCUS3119610</name>
</gene>
<evidence type="ECO:0000256" key="1">
    <source>
        <dbReference type="ARBA" id="ARBA00004123"/>
    </source>
</evidence>
<dbReference type="InterPro" id="IPR035979">
    <property type="entry name" value="RBD_domain_sf"/>
</dbReference>
<dbReference type="PANTHER" id="PTHR15528:SF12">
    <property type="entry name" value="PEROXISOME PROLIFERATOR-ACTIVATED RECEPTOR GAMMA COACTIVATOR 1-BETA"/>
    <property type="match status" value="1"/>
</dbReference>
<evidence type="ECO:0000256" key="3">
    <source>
        <dbReference type="ARBA" id="ARBA00022884"/>
    </source>
</evidence>
<feature type="region of interest" description="Disordered" evidence="7">
    <location>
        <begin position="207"/>
        <end position="229"/>
    </location>
</feature>
<feature type="compositionally biased region" description="Acidic residues" evidence="7">
    <location>
        <begin position="284"/>
        <end position="295"/>
    </location>
</feature>